<evidence type="ECO:0000313" key="2">
    <source>
        <dbReference type="Proteomes" id="UP000242694"/>
    </source>
</evidence>
<protein>
    <submittedName>
        <fullName evidence="1">Uncharacterized protein</fullName>
    </submittedName>
</protein>
<dbReference type="EMBL" id="PZDI01000015">
    <property type="protein sequence ID" value="PTH18550.1"/>
    <property type="molecule type" value="Genomic_DNA"/>
</dbReference>
<dbReference type="RefSeq" id="WP_107392725.1">
    <property type="nucleotide sequence ID" value="NZ_JAHCOE010000004.1"/>
</dbReference>
<accession>A0ABX5IFH2</accession>
<keyword evidence="2" id="KW-1185">Reference proteome</keyword>
<reference evidence="1 2" key="1">
    <citation type="journal article" date="2016" name="Front. Microbiol.">
        <title>Comprehensive Phylogenetic Analysis of Bovine Non-aureus Staphylococci Species Based on Whole-Genome Sequencing.</title>
        <authorList>
            <person name="Naushad S."/>
            <person name="Barkema H.W."/>
            <person name="Luby C."/>
            <person name="Condas L.A."/>
            <person name="Nobrega D.B."/>
            <person name="Carson D.A."/>
            <person name="De Buck J."/>
        </authorList>
    </citation>
    <scope>NUCLEOTIDE SEQUENCE [LARGE SCALE GENOMIC DNA]</scope>
    <source>
        <strain evidence="1 2">SNUC 993</strain>
    </source>
</reference>
<gene>
    <name evidence="1" type="ORF">BU607_04780</name>
</gene>
<organism evidence="1 2">
    <name type="scientific">Staphylococcus auricularis</name>
    <dbReference type="NCBI Taxonomy" id="29379"/>
    <lineage>
        <taxon>Bacteria</taxon>
        <taxon>Bacillati</taxon>
        <taxon>Bacillota</taxon>
        <taxon>Bacilli</taxon>
        <taxon>Bacillales</taxon>
        <taxon>Staphylococcaceae</taxon>
        <taxon>Staphylococcus</taxon>
    </lineage>
</organism>
<evidence type="ECO:0000313" key="1">
    <source>
        <dbReference type="EMBL" id="PTH18550.1"/>
    </source>
</evidence>
<dbReference type="Proteomes" id="UP000242694">
    <property type="component" value="Unassembled WGS sequence"/>
</dbReference>
<sequence>MSASSSLVDSEVACSANDADSLSEILVESSSEAEVLVSDLPIAVEFWLPTVSLCAESSDVTGASDAANAC</sequence>
<name>A0ABX5IFH2_9STAP</name>
<comment type="caution">
    <text evidence="1">The sequence shown here is derived from an EMBL/GenBank/DDBJ whole genome shotgun (WGS) entry which is preliminary data.</text>
</comment>
<proteinExistence type="predicted"/>